<dbReference type="InterPro" id="IPR010982">
    <property type="entry name" value="Lambda_DNA-bd_dom_sf"/>
</dbReference>
<proteinExistence type="predicted"/>
<feature type="domain" description="HTH cro/C1-type" evidence="2">
    <location>
        <begin position="11"/>
        <end position="67"/>
    </location>
</feature>
<gene>
    <name evidence="3" type="ORF">LX15_003554</name>
</gene>
<sequence length="124" mass="12882">MPGDQRLGAMLRQMREAANLTLAAVAHQAGCAESLISSVETGRRRLQPWLADRMDGLYGTGGAISALLAASTNSGTEARGGGAHAVRTRRETDNPPRGCRHRHRPGHADGPNAGGEGHDAGLAP</sequence>
<reference evidence="3 4" key="1">
    <citation type="submission" date="2022-06" db="EMBL/GenBank/DDBJ databases">
        <title>Genomic Encyclopedia of Archaeal and Bacterial Type Strains, Phase II (KMG-II): from individual species to whole genera.</title>
        <authorList>
            <person name="Goeker M."/>
        </authorList>
    </citation>
    <scope>NUCLEOTIDE SEQUENCE [LARGE SCALE GENOMIC DNA]</scope>
    <source>
        <strain evidence="3 4">DSM 40477</strain>
    </source>
</reference>
<name>A0ABT1HWF0_STRSD</name>
<protein>
    <submittedName>
        <fullName evidence="3">Helix-turn-helix domain-containing protein</fullName>
    </submittedName>
</protein>
<dbReference type="SMART" id="SM00530">
    <property type="entry name" value="HTH_XRE"/>
    <property type="match status" value="1"/>
</dbReference>
<comment type="caution">
    <text evidence="3">The sequence shown here is derived from an EMBL/GenBank/DDBJ whole genome shotgun (WGS) entry which is preliminary data.</text>
</comment>
<dbReference type="Pfam" id="PF13560">
    <property type="entry name" value="HTH_31"/>
    <property type="match status" value="1"/>
</dbReference>
<evidence type="ECO:0000256" key="1">
    <source>
        <dbReference type="SAM" id="MobiDB-lite"/>
    </source>
</evidence>
<dbReference type="PROSITE" id="PS50943">
    <property type="entry name" value="HTH_CROC1"/>
    <property type="match status" value="1"/>
</dbReference>
<evidence type="ECO:0000259" key="2">
    <source>
        <dbReference type="PROSITE" id="PS50943"/>
    </source>
</evidence>
<dbReference type="EMBL" id="JAMTCP010000020">
    <property type="protein sequence ID" value="MCP2259845.1"/>
    <property type="molecule type" value="Genomic_DNA"/>
</dbReference>
<feature type="region of interest" description="Disordered" evidence="1">
    <location>
        <begin position="71"/>
        <end position="124"/>
    </location>
</feature>
<evidence type="ECO:0000313" key="3">
    <source>
        <dbReference type="EMBL" id="MCP2259845.1"/>
    </source>
</evidence>
<evidence type="ECO:0000313" key="4">
    <source>
        <dbReference type="Proteomes" id="UP001205311"/>
    </source>
</evidence>
<organism evidence="3 4">
    <name type="scientific">Streptoalloteichus tenebrarius (strain ATCC 17920 / DSM 40477 / JCM 4838 / CBS 697.72 / NBRC 16177 / NCIMB 11028 / NRRL B-12390 / A12253. 1 / ISP 5477)</name>
    <name type="common">Streptomyces tenebrarius</name>
    <dbReference type="NCBI Taxonomy" id="1933"/>
    <lineage>
        <taxon>Bacteria</taxon>
        <taxon>Bacillati</taxon>
        <taxon>Actinomycetota</taxon>
        <taxon>Actinomycetes</taxon>
        <taxon>Pseudonocardiales</taxon>
        <taxon>Pseudonocardiaceae</taxon>
        <taxon>Streptoalloteichus</taxon>
    </lineage>
</organism>
<keyword evidence="4" id="KW-1185">Reference proteome</keyword>
<dbReference type="Gene3D" id="1.10.260.40">
    <property type="entry name" value="lambda repressor-like DNA-binding domains"/>
    <property type="match status" value="1"/>
</dbReference>
<accession>A0ABT1HWF0</accession>
<dbReference type="RefSeq" id="WP_253670729.1">
    <property type="nucleotide sequence ID" value="NZ_JAMTCP010000020.1"/>
</dbReference>
<dbReference type="Proteomes" id="UP001205311">
    <property type="component" value="Unassembled WGS sequence"/>
</dbReference>
<dbReference type="InterPro" id="IPR001387">
    <property type="entry name" value="Cro/C1-type_HTH"/>
</dbReference>
<dbReference type="CDD" id="cd00093">
    <property type="entry name" value="HTH_XRE"/>
    <property type="match status" value="1"/>
</dbReference>
<dbReference type="SUPFAM" id="SSF47413">
    <property type="entry name" value="lambda repressor-like DNA-binding domains"/>
    <property type="match status" value="1"/>
</dbReference>